<keyword evidence="8" id="KW-0433">Leucine-rich repeat</keyword>
<evidence type="ECO:0000256" key="23">
    <source>
        <dbReference type="SAM" id="MobiDB-lite"/>
    </source>
</evidence>
<evidence type="ECO:0000313" key="26">
    <source>
        <dbReference type="EMBL" id="PON95208.1"/>
    </source>
</evidence>
<dbReference type="FunFam" id="1.10.510.10:FF:000358">
    <property type="entry name" value="Putative leucine-rich repeat receptor-like serine/threonine-protein kinase"/>
    <property type="match status" value="1"/>
</dbReference>
<dbReference type="Gene3D" id="3.80.10.10">
    <property type="entry name" value="Ribonuclease Inhibitor"/>
    <property type="match status" value="3"/>
</dbReference>
<comment type="subcellular location">
    <subcellularLocation>
        <location evidence="1">Cell membrane</location>
        <topology evidence="1">Single-pass membrane protein</topology>
    </subcellularLocation>
    <subcellularLocation>
        <location evidence="2">Membrane</location>
        <topology evidence="2">Single-pass type I membrane protein</topology>
    </subcellularLocation>
</comment>
<proteinExistence type="inferred from homology"/>
<dbReference type="InterPro" id="IPR032675">
    <property type="entry name" value="LRR_dom_sf"/>
</dbReference>
<dbReference type="SUPFAM" id="SSF52047">
    <property type="entry name" value="RNI-like"/>
    <property type="match status" value="1"/>
</dbReference>
<keyword evidence="16 24" id="KW-1133">Transmembrane helix</keyword>
<evidence type="ECO:0000256" key="17">
    <source>
        <dbReference type="ARBA" id="ARBA00023136"/>
    </source>
</evidence>
<organism evidence="26 27">
    <name type="scientific">Trema orientale</name>
    <name type="common">Charcoal tree</name>
    <name type="synonym">Celtis orientalis</name>
    <dbReference type="NCBI Taxonomy" id="63057"/>
    <lineage>
        <taxon>Eukaryota</taxon>
        <taxon>Viridiplantae</taxon>
        <taxon>Streptophyta</taxon>
        <taxon>Embryophyta</taxon>
        <taxon>Tracheophyta</taxon>
        <taxon>Spermatophyta</taxon>
        <taxon>Magnoliopsida</taxon>
        <taxon>eudicotyledons</taxon>
        <taxon>Gunneridae</taxon>
        <taxon>Pentapetalae</taxon>
        <taxon>rosids</taxon>
        <taxon>fabids</taxon>
        <taxon>Rosales</taxon>
        <taxon>Cannabaceae</taxon>
        <taxon>Trema</taxon>
    </lineage>
</organism>
<dbReference type="SUPFAM" id="SSF56112">
    <property type="entry name" value="Protein kinase-like (PK-like)"/>
    <property type="match status" value="1"/>
</dbReference>
<comment type="similarity">
    <text evidence="3">Belongs to the protein kinase superfamily. Ser/Thr protein kinase family.</text>
</comment>
<evidence type="ECO:0000256" key="19">
    <source>
        <dbReference type="ARBA" id="ARBA00023180"/>
    </source>
</evidence>
<dbReference type="EMBL" id="JXTC01000046">
    <property type="protein sequence ID" value="PON95208.1"/>
    <property type="molecule type" value="Genomic_DNA"/>
</dbReference>
<dbReference type="STRING" id="63057.A0A2P5FBQ6"/>
<dbReference type="PANTHER" id="PTHR48005">
    <property type="entry name" value="LEUCINE RICH REPEAT KINASE 2"/>
    <property type="match status" value="1"/>
</dbReference>
<dbReference type="SMART" id="SM00369">
    <property type="entry name" value="LRR_TYP"/>
    <property type="match status" value="8"/>
</dbReference>
<keyword evidence="13 22" id="KW-0547">Nucleotide-binding</keyword>
<evidence type="ECO:0000256" key="13">
    <source>
        <dbReference type="ARBA" id="ARBA00022741"/>
    </source>
</evidence>
<dbReference type="Pfam" id="PF23598">
    <property type="entry name" value="LRR_14"/>
    <property type="match status" value="1"/>
</dbReference>
<keyword evidence="10 24" id="KW-0812">Transmembrane</keyword>
<feature type="domain" description="Protein kinase" evidence="25">
    <location>
        <begin position="707"/>
        <end position="1010"/>
    </location>
</feature>
<evidence type="ECO:0000256" key="20">
    <source>
        <dbReference type="ARBA" id="ARBA00047899"/>
    </source>
</evidence>
<dbReference type="FunFam" id="3.80.10.10:FF:000095">
    <property type="entry name" value="LRR receptor-like serine/threonine-protein kinase GSO1"/>
    <property type="match status" value="1"/>
</dbReference>
<evidence type="ECO:0000256" key="18">
    <source>
        <dbReference type="ARBA" id="ARBA00023170"/>
    </source>
</evidence>
<dbReference type="InterPro" id="IPR051420">
    <property type="entry name" value="Ser_Thr_Kinases_DiverseReg"/>
</dbReference>
<dbReference type="GO" id="GO:0005524">
    <property type="term" value="F:ATP binding"/>
    <property type="evidence" value="ECO:0007669"/>
    <property type="project" value="UniProtKB-UniRule"/>
</dbReference>
<accession>A0A2P5FBQ6</accession>
<keyword evidence="17 24" id="KW-0472">Membrane</keyword>
<dbReference type="InterPro" id="IPR001611">
    <property type="entry name" value="Leu-rich_rpt"/>
</dbReference>
<dbReference type="GO" id="GO:0005886">
    <property type="term" value="C:plasma membrane"/>
    <property type="evidence" value="ECO:0007669"/>
    <property type="project" value="UniProtKB-SubCell"/>
</dbReference>
<evidence type="ECO:0000256" key="3">
    <source>
        <dbReference type="ARBA" id="ARBA00008684"/>
    </source>
</evidence>
<evidence type="ECO:0000259" key="25">
    <source>
        <dbReference type="PROSITE" id="PS50011"/>
    </source>
</evidence>
<sequence>MKYHSLRFYCFFCVIFVNLGSSIITTAFGTESDKLSLLDLKTHLAGGDNTRAVLGLWNDSIEFCQWQGVTCSRQQQRVTILKLGGQGLSGTIPPSIGNLTFLRRVNISSNDLHGTIPREIGKLSRLEHLDLSRNFLEGPIPVELTNCTSLKNITLHHNNLTGKIPFELGSLLGVSELWLGYNGFTGSIPSSIGNVTFLRLLSVRRNILRGVIPHELGRLKALEYIELSENKLSGMIPYSFCNLSSLLQIRLVDNRFSGNLMPDMGLCFPRMRKIALGMNRFTGMIPSSLSNISGLEIFDAASNRLSGLVPKDLGVLQGLKWFNIFRNDLGSRKSGDLEFLVSLTNLSSLSLLNIASNNFGGELPSSIVNLSTQLQYLELARNQIHGKIPVGIGNLVNLNVLDFGRNYLTGQIPSSIGKLQKLGQLGFQANRLSGSIPSSIGNLTQLSFLTLDGNRLNGTIPLSLGNCINIQILSLAYNKFSGDIPDKFFDSFEQLISLHLQENALTGLSASVGSLKNLENMYVSDNKLSGEIPRELENLEKLEELLMAGNSFHGNIPHSLSSMKSIRILDLSHNNLSGMIPKDLELLPGLSSLNLSFNQLEGEVPTGGVFSNASEVSLGGNKLLCGGVRQLKLPACSSSKLGRHERPLSLKVIFAITIGAIVFFSSLVILIIFWRRPPKRESTSSSFPANEHYRVSYSELYKATEGFASSNLIGTGSFGTVYKGILSQSEQPVAIKVLNLQQRGASKSFFAECEALRRIRHRNLLKIITSCSSADFKGNDFMALVFEFMPNGSLEDWLHVNRENQPKKLNFGQILDVAVDIASALDYLHHHCEPPIVHCDLKPSNVLLDNNLSAHLGDFGLAKLLIEENETNLSLALTNSVAIKGSIGYIAPEYGMGGEVSTQGDAYSYGILVLEMITGRRPTDDMFNEGLSLHRFCEMAYPDRLDEIVDPYLSPPELDNSLKGAEDRKKLMHCLLSAVEVGLSCSAESPADRMDVRDGLTKMLQTKETFTGRRNHPEALPCEASSSGS</sequence>
<keyword evidence="14 26" id="KW-0418">Kinase</keyword>
<comment type="caution">
    <text evidence="26">The sequence shown here is derived from an EMBL/GenBank/DDBJ whole genome shotgun (WGS) entry which is preliminary data.</text>
</comment>
<keyword evidence="19" id="KW-0325">Glycoprotein</keyword>
<evidence type="ECO:0000256" key="5">
    <source>
        <dbReference type="ARBA" id="ARBA00022475"/>
    </source>
</evidence>
<evidence type="ECO:0000256" key="15">
    <source>
        <dbReference type="ARBA" id="ARBA00022840"/>
    </source>
</evidence>
<dbReference type="Pfam" id="PF00069">
    <property type="entry name" value="Pkinase"/>
    <property type="match status" value="1"/>
</dbReference>
<dbReference type="InterPro" id="IPR000719">
    <property type="entry name" value="Prot_kinase_dom"/>
</dbReference>
<evidence type="ECO:0000256" key="16">
    <source>
        <dbReference type="ARBA" id="ARBA00022989"/>
    </source>
</evidence>
<dbReference type="PANTHER" id="PTHR48005:SF88">
    <property type="entry name" value="PROTEIN KINASE DOMAIN-CONTAINING PROTEIN"/>
    <property type="match status" value="1"/>
</dbReference>
<comment type="catalytic activity">
    <reaction evidence="20">
        <text>L-threonyl-[protein] + ATP = O-phospho-L-threonyl-[protein] + ADP + H(+)</text>
        <dbReference type="Rhea" id="RHEA:46608"/>
        <dbReference type="Rhea" id="RHEA-COMP:11060"/>
        <dbReference type="Rhea" id="RHEA-COMP:11605"/>
        <dbReference type="ChEBI" id="CHEBI:15378"/>
        <dbReference type="ChEBI" id="CHEBI:30013"/>
        <dbReference type="ChEBI" id="CHEBI:30616"/>
        <dbReference type="ChEBI" id="CHEBI:61977"/>
        <dbReference type="ChEBI" id="CHEBI:456216"/>
        <dbReference type="EC" id="2.7.11.1"/>
    </reaction>
</comment>
<dbReference type="InParanoid" id="A0A2P5FBQ6"/>
<dbReference type="Gene3D" id="1.10.510.10">
    <property type="entry name" value="Transferase(Phosphotransferase) domain 1"/>
    <property type="match status" value="1"/>
</dbReference>
<keyword evidence="6" id="KW-0723">Serine/threonine-protein kinase</keyword>
<keyword evidence="11" id="KW-0732">Signal</keyword>
<dbReference type="SMART" id="SM00365">
    <property type="entry name" value="LRR_SD22"/>
    <property type="match status" value="5"/>
</dbReference>
<comment type="catalytic activity">
    <reaction evidence="21">
        <text>L-seryl-[protein] + ATP = O-phospho-L-seryl-[protein] + ADP + H(+)</text>
        <dbReference type="Rhea" id="RHEA:17989"/>
        <dbReference type="Rhea" id="RHEA-COMP:9863"/>
        <dbReference type="Rhea" id="RHEA-COMP:11604"/>
        <dbReference type="ChEBI" id="CHEBI:15378"/>
        <dbReference type="ChEBI" id="CHEBI:29999"/>
        <dbReference type="ChEBI" id="CHEBI:30616"/>
        <dbReference type="ChEBI" id="CHEBI:83421"/>
        <dbReference type="ChEBI" id="CHEBI:456216"/>
        <dbReference type="EC" id="2.7.11.1"/>
    </reaction>
</comment>
<dbReference type="Pfam" id="PF08263">
    <property type="entry name" value="LRRNT_2"/>
    <property type="match status" value="1"/>
</dbReference>
<dbReference type="CDD" id="cd14066">
    <property type="entry name" value="STKc_IRAK"/>
    <property type="match status" value="1"/>
</dbReference>
<dbReference type="EC" id="2.7.11.1" evidence="4"/>
<dbReference type="InterPro" id="IPR003591">
    <property type="entry name" value="Leu-rich_rpt_typical-subtyp"/>
</dbReference>
<feature type="transmembrane region" description="Helical" evidence="24">
    <location>
        <begin position="652"/>
        <end position="674"/>
    </location>
</feature>
<evidence type="ECO:0000256" key="10">
    <source>
        <dbReference type="ARBA" id="ARBA00022692"/>
    </source>
</evidence>
<feature type="region of interest" description="Disordered" evidence="23">
    <location>
        <begin position="1010"/>
        <end position="1029"/>
    </location>
</feature>
<evidence type="ECO:0000256" key="7">
    <source>
        <dbReference type="ARBA" id="ARBA00022553"/>
    </source>
</evidence>
<evidence type="ECO:0000256" key="12">
    <source>
        <dbReference type="ARBA" id="ARBA00022737"/>
    </source>
</evidence>
<evidence type="ECO:0000256" key="9">
    <source>
        <dbReference type="ARBA" id="ARBA00022679"/>
    </source>
</evidence>
<dbReference type="SMART" id="SM00220">
    <property type="entry name" value="S_TKc"/>
    <property type="match status" value="1"/>
</dbReference>
<gene>
    <name evidence="26" type="ORF">TorRG33x02_091000</name>
</gene>
<evidence type="ECO:0000256" key="24">
    <source>
        <dbReference type="SAM" id="Phobius"/>
    </source>
</evidence>
<evidence type="ECO:0000256" key="21">
    <source>
        <dbReference type="ARBA" id="ARBA00048679"/>
    </source>
</evidence>
<evidence type="ECO:0000256" key="4">
    <source>
        <dbReference type="ARBA" id="ARBA00012513"/>
    </source>
</evidence>
<dbReference type="AlphaFoldDB" id="A0A2P5FBQ6"/>
<feature type="binding site" evidence="22">
    <location>
        <position position="736"/>
    </location>
    <ligand>
        <name>ATP</name>
        <dbReference type="ChEBI" id="CHEBI:30616"/>
    </ligand>
</feature>
<keyword evidence="15 22" id="KW-0067">ATP-binding</keyword>
<protein>
    <recommendedName>
        <fullName evidence="4">non-specific serine/threonine protein kinase</fullName>
        <ecNumber evidence="4">2.7.11.1</ecNumber>
    </recommendedName>
</protein>
<keyword evidence="7" id="KW-0597">Phosphoprotein</keyword>
<dbReference type="GO" id="GO:0004674">
    <property type="term" value="F:protein serine/threonine kinase activity"/>
    <property type="evidence" value="ECO:0007669"/>
    <property type="project" value="UniProtKB-KW"/>
</dbReference>
<keyword evidence="9" id="KW-0808">Transferase</keyword>
<evidence type="ECO:0000256" key="14">
    <source>
        <dbReference type="ARBA" id="ARBA00022777"/>
    </source>
</evidence>
<evidence type="ECO:0000313" key="27">
    <source>
        <dbReference type="Proteomes" id="UP000237000"/>
    </source>
</evidence>
<keyword evidence="18" id="KW-0675">Receptor</keyword>
<reference evidence="27" key="1">
    <citation type="submission" date="2016-06" db="EMBL/GenBank/DDBJ databases">
        <title>Parallel loss of symbiosis genes in relatives of nitrogen-fixing non-legume Parasponia.</title>
        <authorList>
            <person name="Van Velzen R."/>
            <person name="Holmer R."/>
            <person name="Bu F."/>
            <person name="Rutten L."/>
            <person name="Van Zeijl A."/>
            <person name="Liu W."/>
            <person name="Santuari L."/>
            <person name="Cao Q."/>
            <person name="Sharma T."/>
            <person name="Shen D."/>
            <person name="Roswanjaya Y."/>
            <person name="Wardhani T."/>
            <person name="Kalhor M.S."/>
            <person name="Jansen J."/>
            <person name="Van den Hoogen J."/>
            <person name="Gungor B."/>
            <person name="Hartog M."/>
            <person name="Hontelez J."/>
            <person name="Verver J."/>
            <person name="Yang W.-C."/>
            <person name="Schijlen E."/>
            <person name="Repin R."/>
            <person name="Schilthuizen M."/>
            <person name="Schranz E."/>
            <person name="Heidstra R."/>
            <person name="Miyata K."/>
            <person name="Fedorova E."/>
            <person name="Kohlen W."/>
            <person name="Bisseling T."/>
            <person name="Smit S."/>
            <person name="Geurts R."/>
        </authorList>
    </citation>
    <scope>NUCLEOTIDE SEQUENCE [LARGE SCALE GENOMIC DNA]</scope>
    <source>
        <strain evidence="27">cv. RG33-2</strain>
    </source>
</reference>
<name>A0A2P5FBQ6_TREOI</name>
<evidence type="ECO:0000256" key="22">
    <source>
        <dbReference type="PROSITE-ProRule" id="PRU10141"/>
    </source>
</evidence>
<dbReference type="PROSITE" id="PS00107">
    <property type="entry name" value="PROTEIN_KINASE_ATP"/>
    <property type="match status" value="1"/>
</dbReference>
<keyword evidence="27" id="KW-1185">Reference proteome</keyword>
<keyword evidence="5" id="KW-1003">Cell membrane</keyword>
<keyword evidence="12" id="KW-0677">Repeat</keyword>
<dbReference type="SUPFAM" id="SSF52058">
    <property type="entry name" value="L domain-like"/>
    <property type="match status" value="1"/>
</dbReference>
<dbReference type="InterPro" id="IPR011009">
    <property type="entry name" value="Kinase-like_dom_sf"/>
</dbReference>
<dbReference type="PROSITE" id="PS50011">
    <property type="entry name" value="PROTEIN_KINASE_DOM"/>
    <property type="match status" value="1"/>
</dbReference>
<evidence type="ECO:0000256" key="2">
    <source>
        <dbReference type="ARBA" id="ARBA00004479"/>
    </source>
</evidence>
<dbReference type="PROSITE" id="PS00108">
    <property type="entry name" value="PROTEIN_KINASE_ST"/>
    <property type="match status" value="1"/>
</dbReference>
<dbReference type="Pfam" id="PF13855">
    <property type="entry name" value="LRR_8"/>
    <property type="match status" value="3"/>
</dbReference>
<evidence type="ECO:0000256" key="1">
    <source>
        <dbReference type="ARBA" id="ARBA00004162"/>
    </source>
</evidence>
<evidence type="ECO:0000256" key="6">
    <source>
        <dbReference type="ARBA" id="ARBA00022527"/>
    </source>
</evidence>
<dbReference type="OrthoDB" id="676979at2759"/>
<dbReference type="Proteomes" id="UP000237000">
    <property type="component" value="Unassembled WGS sequence"/>
</dbReference>
<dbReference type="InterPro" id="IPR017441">
    <property type="entry name" value="Protein_kinase_ATP_BS"/>
</dbReference>
<dbReference type="Gene3D" id="3.30.200.20">
    <property type="entry name" value="Phosphorylase Kinase, domain 1"/>
    <property type="match status" value="1"/>
</dbReference>
<dbReference type="InterPro" id="IPR055414">
    <property type="entry name" value="LRR_R13L4/SHOC2-like"/>
</dbReference>
<dbReference type="InterPro" id="IPR008271">
    <property type="entry name" value="Ser/Thr_kinase_AS"/>
</dbReference>
<dbReference type="Pfam" id="PF00560">
    <property type="entry name" value="LRR_1"/>
    <property type="match status" value="1"/>
</dbReference>
<evidence type="ECO:0000256" key="11">
    <source>
        <dbReference type="ARBA" id="ARBA00022729"/>
    </source>
</evidence>
<dbReference type="FunFam" id="3.80.10.10:FF:000288">
    <property type="entry name" value="LRR receptor-like serine/threonine-protein kinase EFR"/>
    <property type="match status" value="1"/>
</dbReference>
<dbReference type="FunFam" id="3.30.200.20:FF:000432">
    <property type="entry name" value="LRR receptor-like serine/threonine-protein kinase EFR"/>
    <property type="match status" value="1"/>
</dbReference>
<evidence type="ECO:0000256" key="8">
    <source>
        <dbReference type="ARBA" id="ARBA00022614"/>
    </source>
</evidence>
<dbReference type="PRINTS" id="PR00019">
    <property type="entry name" value="LEURICHRPT"/>
</dbReference>
<dbReference type="InterPro" id="IPR013210">
    <property type="entry name" value="LRR_N_plant-typ"/>
</dbReference>